<evidence type="ECO:0000313" key="2">
    <source>
        <dbReference type="Proteomes" id="UP000823775"/>
    </source>
</evidence>
<protein>
    <submittedName>
        <fullName evidence="1">Uncharacterized protein</fullName>
    </submittedName>
</protein>
<sequence>MSKEMTFPFFKMTMEERTDESARNPGLGVGKADRLKSYYTGGLPGVLLSRRNCLVLFRQIALCCGIGRLPYVLYRPIALYCMGKLLLTQLPICPFVQ</sequence>
<comment type="caution">
    <text evidence="1">The sequence shown here is derived from an EMBL/GenBank/DDBJ whole genome shotgun (WGS) entry which is preliminary data.</text>
</comment>
<proteinExistence type="predicted"/>
<feature type="non-terminal residue" evidence="1">
    <location>
        <position position="97"/>
    </location>
</feature>
<accession>A0ABS8Y3E6</accession>
<organism evidence="1 2">
    <name type="scientific">Datura stramonium</name>
    <name type="common">Jimsonweed</name>
    <name type="synonym">Common thornapple</name>
    <dbReference type="NCBI Taxonomy" id="4076"/>
    <lineage>
        <taxon>Eukaryota</taxon>
        <taxon>Viridiplantae</taxon>
        <taxon>Streptophyta</taxon>
        <taxon>Embryophyta</taxon>
        <taxon>Tracheophyta</taxon>
        <taxon>Spermatophyta</taxon>
        <taxon>Magnoliopsida</taxon>
        <taxon>eudicotyledons</taxon>
        <taxon>Gunneridae</taxon>
        <taxon>Pentapetalae</taxon>
        <taxon>asterids</taxon>
        <taxon>lamiids</taxon>
        <taxon>Solanales</taxon>
        <taxon>Solanaceae</taxon>
        <taxon>Solanoideae</taxon>
        <taxon>Datureae</taxon>
        <taxon>Datura</taxon>
    </lineage>
</organism>
<dbReference type="Proteomes" id="UP000823775">
    <property type="component" value="Unassembled WGS sequence"/>
</dbReference>
<evidence type="ECO:0000313" key="1">
    <source>
        <dbReference type="EMBL" id="MCE5166037.1"/>
    </source>
</evidence>
<name>A0ABS8Y3E6_DATST</name>
<gene>
    <name evidence="1" type="ORF">HAX54_014246</name>
</gene>
<dbReference type="EMBL" id="JACEIK010018816">
    <property type="protein sequence ID" value="MCE5166037.1"/>
    <property type="molecule type" value="Genomic_DNA"/>
</dbReference>
<reference evidence="1 2" key="1">
    <citation type="journal article" date="2021" name="BMC Genomics">
        <title>Datura genome reveals duplications of psychoactive alkaloid biosynthetic genes and high mutation rate following tissue culture.</title>
        <authorList>
            <person name="Rajewski A."/>
            <person name="Carter-House D."/>
            <person name="Stajich J."/>
            <person name="Litt A."/>
        </authorList>
    </citation>
    <scope>NUCLEOTIDE SEQUENCE [LARGE SCALE GENOMIC DNA]</scope>
    <source>
        <strain evidence="1">AR-01</strain>
    </source>
</reference>
<keyword evidence="2" id="KW-1185">Reference proteome</keyword>